<organism evidence="1 2">
    <name type="scientific">Aspergillus oryzae var. brunneus</name>
    <dbReference type="NCBI Taxonomy" id="332754"/>
    <lineage>
        <taxon>Eukaryota</taxon>
        <taxon>Fungi</taxon>
        <taxon>Dikarya</taxon>
        <taxon>Ascomycota</taxon>
        <taxon>Pezizomycotina</taxon>
        <taxon>Eurotiomycetes</taxon>
        <taxon>Eurotiomycetidae</taxon>
        <taxon>Eurotiales</taxon>
        <taxon>Aspergillaceae</taxon>
        <taxon>Aspergillus</taxon>
        <taxon>Aspergillus subgen. Circumdati</taxon>
    </lineage>
</organism>
<keyword evidence="2" id="KW-1185">Reference proteome</keyword>
<sequence length="152" mass="16740">MPSEIPAELDLPASGISRLQDFISLPKGRFTLNLPNEISAPNLYTPPDSLPLEDTAIIISKRQELNSSLNYNQRAADLTQLSSDRDPLSRFTGIAHRNLPAKLQDACKVCIDSAMLSTVAFDGIEGRPVVTNIFGTAHTYVNITYKVYIYIS</sequence>
<dbReference type="InterPro" id="IPR053181">
    <property type="entry name" value="EcdB-like_regulator"/>
</dbReference>
<dbReference type="Proteomes" id="UP001165189">
    <property type="component" value="Unassembled WGS sequence"/>
</dbReference>
<evidence type="ECO:0000313" key="2">
    <source>
        <dbReference type="Proteomes" id="UP001165189"/>
    </source>
</evidence>
<dbReference type="PANTHER" id="PTHR47785:SF4">
    <property type="entry name" value="ZN(II)2CYS6 TRANSCRIPTION FACTOR (EUROFUNG)"/>
    <property type="match status" value="1"/>
</dbReference>
<proteinExistence type="predicted"/>
<protein>
    <submittedName>
        <fullName evidence="1">Unnamed protein product</fullName>
    </submittedName>
</protein>
<comment type="caution">
    <text evidence="1">The sequence shown here is derived from an EMBL/GenBank/DDBJ whole genome shotgun (WGS) entry which is preliminary data.</text>
</comment>
<reference evidence="1" key="1">
    <citation type="submission" date="2023-04" db="EMBL/GenBank/DDBJ databases">
        <title>Aspergillus oryzae var. brunneus NBRC 4377.</title>
        <authorList>
            <person name="Ichikawa N."/>
            <person name="Sato H."/>
            <person name="Tonouchi N."/>
        </authorList>
    </citation>
    <scope>NUCLEOTIDE SEQUENCE</scope>
    <source>
        <strain evidence="1">NBRC 4377</strain>
    </source>
</reference>
<dbReference type="PANTHER" id="PTHR47785">
    <property type="entry name" value="ZN(II)2CYS6 TRANSCRIPTION FACTOR (EUROFUNG)-RELATED-RELATED"/>
    <property type="match status" value="1"/>
</dbReference>
<name>A0ABQ6KV50_ASPOZ</name>
<gene>
    <name evidence="1" type="ORF">Aory05_000740100</name>
</gene>
<evidence type="ECO:0000313" key="1">
    <source>
        <dbReference type="EMBL" id="GMG48735.1"/>
    </source>
</evidence>
<dbReference type="EMBL" id="BSYB01000029">
    <property type="protein sequence ID" value="GMG48735.1"/>
    <property type="molecule type" value="Genomic_DNA"/>
</dbReference>
<accession>A0ABQ6KV50</accession>